<evidence type="ECO:0000313" key="3">
    <source>
        <dbReference type="Proteomes" id="UP001144256"/>
    </source>
</evidence>
<evidence type="ECO:0000313" key="2">
    <source>
        <dbReference type="EMBL" id="GKX30769.1"/>
    </source>
</evidence>
<sequence>MIRLVKAILFSNTISEWKFKISYMIYILGAILLVLIFIWIKYQEYKSKKYCEKHDIKHEDNRD</sequence>
<proteinExistence type="predicted"/>
<comment type="caution">
    <text evidence="2">The sequence shown here is derived from an EMBL/GenBank/DDBJ whole genome shotgun (WGS) entry which is preliminary data.</text>
</comment>
<dbReference type="Proteomes" id="UP001144256">
    <property type="component" value="Unassembled WGS sequence"/>
</dbReference>
<dbReference type="AlphaFoldDB" id="A0A9W6DHD9"/>
<feature type="transmembrane region" description="Helical" evidence="1">
    <location>
        <begin position="21"/>
        <end position="40"/>
    </location>
</feature>
<gene>
    <name evidence="2" type="ORF">SH1V18_32490</name>
</gene>
<evidence type="ECO:0000256" key="1">
    <source>
        <dbReference type="SAM" id="Phobius"/>
    </source>
</evidence>
<keyword evidence="1" id="KW-0472">Membrane</keyword>
<accession>A0A9W6DHD9</accession>
<keyword evidence="1" id="KW-0812">Transmembrane</keyword>
<protein>
    <submittedName>
        <fullName evidence="2">Uncharacterized protein</fullName>
    </submittedName>
</protein>
<keyword evidence="3" id="KW-1185">Reference proteome</keyword>
<name>A0A9W6DHD9_9FIRM</name>
<keyword evidence="1" id="KW-1133">Transmembrane helix</keyword>
<reference evidence="2" key="1">
    <citation type="submission" date="2022-06" db="EMBL/GenBank/DDBJ databases">
        <title>Vallitalea longa sp. nov., an anaerobic bacterium isolated from marine sediment.</title>
        <authorList>
            <person name="Hirano S."/>
            <person name="Terahara T."/>
            <person name="Mori K."/>
            <person name="Hamada M."/>
            <person name="Matsumoto R."/>
            <person name="Kobayashi T."/>
        </authorList>
    </citation>
    <scope>NUCLEOTIDE SEQUENCE</scope>
    <source>
        <strain evidence="2">SH18-1</strain>
    </source>
</reference>
<dbReference type="EMBL" id="BRLB01000011">
    <property type="protein sequence ID" value="GKX30769.1"/>
    <property type="molecule type" value="Genomic_DNA"/>
</dbReference>
<organism evidence="2 3">
    <name type="scientific">Vallitalea longa</name>
    <dbReference type="NCBI Taxonomy" id="2936439"/>
    <lineage>
        <taxon>Bacteria</taxon>
        <taxon>Bacillati</taxon>
        <taxon>Bacillota</taxon>
        <taxon>Clostridia</taxon>
        <taxon>Lachnospirales</taxon>
        <taxon>Vallitaleaceae</taxon>
        <taxon>Vallitalea</taxon>
    </lineage>
</organism>